<accession>A7T2N9</accession>
<dbReference type="Pfam" id="PF06918">
    <property type="entry name" value="DUF1280"/>
    <property type="match status" value="1"/>
</dbReference>
<proteinExistence type="predicted"/>
<gene>
    <name evidence="1" type="ORF">NEMVEDRAFT_v1g221475</name>
</gene>
<reference evidence="1 2" key="1">
    <citation type="journal article" date="2007" name="Science">
        <title>Sea anemone genome reveals ancestral eumetazoan gene repertoire and genomic organization.</title>
        <authorList>
            <person name="Putnam N.H."/>
            <person name="Srivastava M."/>
            <person name="Hellsten U."/>
            <person name="Dirks B."/>
            <person name="Chapman J."/>
            <person name="Salamov A."/>
            <person name="Terry A."/>
            <person name="Shapiro H."/>
            <person name="Lindquist E."/>
            <person name="Kapitonov V.V."/>
            <person name="Jurka J."/>
            <person name="Genikhovich G."/>
            <person name="Grigoriev I.V."/>
            <person name="Lucas S.M."/>
            <person name="Steele R.E."/>
            <person name="Finnerty J.R."/>
            <person name="Technau U."/>
            <person name="Martindale M.Q."/>
            <person name="Rokhsar D.S."/>
        </authorList>
    </citation>
    <scope>NUCLEOTIDE SEQUENCE [LARGE SCALE GENOMIC DNA]</scope>
    <source>
        <strain evidence="2">CH2 X CH6</strain>
    </source>
</reference>
<dbReference type="PANTHER" id="PTHR31424">
    <property type="entry name" value="PROTEIN CBG23806"/>
    <property type="match status" value="1"/>
</dbReference>
<dbReference type="EMBL" id="DS470292">
    <property type="protein sequence ID" value="EDO29775.1"/>
    <property type="molecule type" value="Genomic_DNA"/>
</dbReference>
<dbReference type="HOGENOM" id="CLU_2239781_0_0_1"/>
<dbReference type="PANTHER" id="PTHR31424:SF3">
    <property type="entry name" value="RING-TYPE DOMAIN-CONTAINING PROTEIN"/>
    <property type="match status" value="1"/>
</dbReference>
<evidence type="ECO:0000313" key="1">
    <source>
        <dbReference type="EMBL" id="EDO29775.1"/>
    </source>
</evidence>
<sequence>MRMGYFLGLFSTLTKAKVGGDKGGESIKLLFEIVNLKNPNSSKNSVVFSTFEAPDCAHNMELGVQRYMMDTEDLEKKPWRNKQIKVIVAGDCLSVFNLLTVRCKW</sequence>
<dbReference type="AlphaFoldDB" id="A7T2N9"/>
<dbReference type="InterPro" id="IPR009689">
    <property type="entry name" value="DUF1280"/>
</dbReference>
<dbReference type="PhylomeDB" id="A7T2N9"/>
<dbReference type="OMA" id="KECSIRV"/>
<protein>
    <submittedName>
        <fullName evidence="1">Uncharacterized protein</fullName>
    </submittedName>
</protein>
<evidence type="ECO:0000313" key="2">
    <source>
        <dbReference type="Proteomes" id="UP000001593"/>
    </source>
</evidence>
<dbReference type="InParanoid" id="A7T2N9"/>
<keyword evidence="2" id="KW-1185">Reference proteome</keyword>
<name>A7T2N9_NEMVE</name>
<organism evidence="1 2">
    <name type="scientific">Nematostella vectensis</name>
    <name type="common">Starlet sea anemone</name>
    <dbReference type="NCBI Taxonomy" id="45351"/>
    <lineage>
        <taxon>Eukaryota</taxon>
        <taxon>Metazoa</taxon>
        <taxon>Cnidaria</taxon>
        <taxon>Anthozoa</taxon>
        <taxon>Hexacorallia</taxon>
        <taxon>Actiniaria</taxon>
        <taxon>Edwardsiidae</taxon>
        <taxon>Nematostella</taxon>
    </lineage>
</organism>
<dbReference type="Proteomes" id="UP000001593">
    <property type="component" value="Unassembled WGS sequence"/>
</dbReference>